<evidence type="ECO:0000313" key="2">
    <source>
        <dbReference type="Proteomes" id="UP000521872"/>
    </source>
</evidence>
<organism evidence="1 2">
    <name type="scientific">Agrocybe pediades</name>
    <dbReference type="NCBI Taxonomy" id="84607"/>
    <lineage>
        <taxon>Eukaryota</taxon>
        <taxon>Fungi</taxon>
        <taxon>Dikarya</taxon>
        <taxon>Basidiomycota</taxon>
        <taxon>Agaricomycotina</taxon>
        <taxon>Agaricomycetes</taxon>
        <taxon>Agaricomycetidae</taxon>
        <taxon>Agaricales</taxon>
        <taxon>Agaricineae</taxon>
        <taxon>Strophariaceae</taxon>
        <taxon>Agrocybe</taxon>
    </lineage>
</organism>
<gene>
    <name evidence="1" type="ORF">D9613_002418</name>
</gene>
<evidence type="ECO:0000313" key="1">
    <source>
        <dbReference type="EMBL" id="KAF4623954.1"/>
    </source>
</evidence>
<dbReference type="EMBL" id="JAACJL010000001">
    <property type="protein sequence ID" value="KAF4623954.1"/>
    <property type="molecule type" value="Genomic_DNA"/>
</dbReference>
<comment type="caution">
    <text evidence="1">The sequence shown here is derived from an EMBL/GenBank/DDBJ whole genome shotgun (WGS) entry which is preliminary data.</text>
</comment>
<dbReference type="AlphaFoldDB" id="A0A8H4VXX3"/>
<sequence>MPSAVFTSPRQLVSKYVSSKPLTTKDAVHRTARNRLLPVLRLCSDVLEYLFLVAAAMEHSPASLRRSVMAYSQTCHDWRIIALSSKRLWTRMVDFEDASRSWNEEMLRRSYPLSIQLSYQADFSRGASSLAFQLDQLPRIRTYSLGCQDIDWDVLVSMLTRPAPVLEELYITCYRTFGHNILTTPILPWSLFDGTAPKLRRVEMKECIIDLRSPLLRTLTALRVIDLSYDNAPTASQWVRHLRNMPSLKELYLQGAILPTRFHSSIDKSSDDNPMPLIDKLNIEAPLTDVALLVRNLPKPTKSQWTLTCSNASPGSDLEQVMDVLSSSIISINQHDSAGLAHLLLAARETDIFLRSEMPSTSPQESEPEIGISVSFHTPSFHLWETLFPAVASVLNTIMPKITSLEMILPTINPSLLSLLQRATALTTLVKLSSKMTRDLIPQLQISLPSGEIALPALESIVFTDDKSMWGWNYQSFLGYLRWRAQNKSPIRNVYFVGCLILEEVANELMDLGVTVHGNLEGVRWQNL</sequence>
<dbReference type="Proteomes" id="UP000521872">
    <property type="component" value="Unassembled WGS sequence"/>
</dbReference>
<reference evidence="1 2" key="1">
    <citation type="submission" date="2019-12" db="EMBL/GenBank/DDBJ databases">
        <authorList>
            <person name="Floudas D."/>
            <person name="Bentzer J."/>
            <person name="Ahren D."/>
            <person name="Johansson T."/>
            <person name="Persson P."/>
            <person name="Tunlid A."/>
        </authorList>
    </citation>
    <scope>NUCLEOTIDE SEQUENCE [LARGE SCALE GENOMIC DNA]</scope>
    <source>
        <strain evidence="1 2">CBS 102.39</strain>
    </source>
</reference>
<dbReference type="SUPFAM" id="SSF52047">
    <property type="entry name" value="RNI-like"/>
    <property type="match status" value="1"/>
</dbReference>
<keyword evidence="2" id="KW-1185">Reference proteome</keyword>
<name>A0A8H4VXX3_9AGAR</name>
<accession>A0A8H4VXX3</accession>
<dbReference type="InterPro" id="IPR032675">
    <property type="entry name" value="LRR_dom_sf"/>
</dbReference>
<proteinExistence type="predicted"/>
<evidence type="ECO:0008006" key="3">
    <source>
        <dbReference type="Google" id="ProtNLM"/>
    </source>
</evidence>
<dbReference type="Gene3D" id="3.80.10.10">
    <property type="entry name" value="Ribonuclease Inhibitor"/>
    <property type="match status" value="1"/>
</dbReference>
<protein>
    <recommendedName>
        <fullName evidence="3">F-box domain-containing protein</fullName>
    </recommendedName>
</protein>